<dbReference type="InterPro" id="IPR052389">
    <property type="entry name" value="Sec_Metab_Biosynth-Assoc"/>
</dbReference>
<keyword evidence="4" id="KW-1185">Reference proteome</keyword>
<evidence type="ECO:0000313" key="4">
    <source>
        <dbReference type="Proteomes" id="UP000321199"/>
    </source>
</evidence>
<evidence type="ECO:0000313" key="3">
    <source>
        <dbReference type="EMBL" id="QEA13285.1"/>
    </source>
</evidence>
<feature type="domain" description="Acyl-CoA thioesterase-like C-terminal" evidence="2">
    <location>
        <begin position="137"/>
        <end position="275"/>
    </location>
</feature>
<dbReference type="EMBL" id="CP042344">
    <property type="protein sequence ID" value="QEA13285.1"/>
    <property type="molecule type" value="Genomic_DNA"/>
</dbReference>
<dbReference type="KEGG" id="cof:FOZ74_09725"/>
<sequence length="278" mass="30651">MTAMNPSLHPLDDALALTAAGTDVFTGRTTEPYWNMVGPFGGVTAATLLQAVIQHPARLGEPLSLTVNYAGAVGEGPFELRATPVRTSRSTQHWWLQLVQPDKDGKARVMTTATAITAVRRQTWSATDLPMPEAPAPETCAQVEQAIPVQWVNRYAMRPVAGMPPRQWDGAERDSLTRLWVRDTPGRALDFVALAALSDVFYPRIWRRRALHVPAGTVSMTVYFHAGSALLAETGSGWLLAQARGQEYRNGFFDQTAQLWNQAGQMLATTQQIVYYKE</sequence>
<dbReference type="Gene3D" id="2.40.160.210">
    <property type="entry name" value="Acyl-CoA thioesterase, double hotdog domain"/>
    <property type="match status" value="1"/>
</dbReference>
<dbReference type="PANTHER" id="PTHR38110:SF1">
    <property type="entry name" value="THIOESTERASE DOMAIN-CONTAINING PROTEIN"/>
    <property type="match status" value="1"/>
</dbReference>
<feature type="domain" description="Acyl-CoA thioesterase-like N-terminal HotDog" evidence="1">
    <location>
        <begin position="31"/>
        <end position="116"/>
    </location>
</feature>
<gene>
    <name evidence="3" type="ORF">FOZ74_09725</name>
</gene>
<name>A0A5B8RYK2_9BURK</name>
<dbReference type="Proteomes" id="UP000321199">
    <property type="component" value="Chromosome"/>
</dbReference>
<dbReference type="OrthoDB" id="4370297at2"/>
<dbReference type="SUPFAM" id="SSF54637">
    <property type="entry name" value="Thioesterase/thiol ester dehydrase-isomerase"/>
    <property type="match status" value="2"/>
</dbReference>
<dbReference type="InterPro" id="IPR049449">
    <property type="entry name" value="TesB_ACOT8-like_N"/>
</dbReference>
<evidence type="ECO:0000259" key="1">
    <source>
        <dbReference type="Pfam" id="PF13622"/>
    </source>
</evidence>
<dbReference type="InterPro" id="IPR029069">
    <property type="entry name" value="HotDog_dom_sf"/>
</dbReference>
<accession>A0A5B8RYK2</accession>
<proteinExistence type="predicted"/>
<reference evidence="3 4" key="1">
    <citation type="submission" date="2019-07" db="EMBL/GenBank/DDBJ databases">
        <title>Complete genome sequence of Comamonas sp. NLF 7-7 isolated from livestock.</title>
        <authorList>
            <person name="Kim D.H."/>
            <person name="Kim J.G."/>
        </authorList>
    </citation>
    <scope>NUCLEOTIDE SEQUENCE [LARGE SCALE GENOMIC DNA]</scope>
    <source>
        <strain evidence="3 4">NLF 7-7</strain>
    </source>
</reference>
<dbReference type="InterPro" id="IPR049450">
    <property type="entry name" value="ACOT8-like_C"/>
</dbReference>
<dbReference type="PANTHER" id="PTHR38110">
    <property type="entry name" value="CHROMOSOME 23, WHOLE GENOME SHOTGUN SEQUENCE"/>
    <property type="match status" value="1"/>
</dbReference>
<organism evidence="3 4">
    <name type="scientific">Comamonas flocculans</name>
    <dbReference type="NCBI Taxonomy" id="2597701"/>
    <lineage>
        <taxon>Bacteria</taxon>
        <taxon>Pseudomonadati</taxon>
        <taxon>Pseudomonadota</taxon>
        <taxon>Betaproteobacteria</taxon>
        <taxon>Burkholderiales</taxon>
        <taxon>Comamonadaceae</taxon>
        <taxon>Comamonas</taxon>
    </lineage>
</organism>
<dbReference type="InterPro" id="IPR042171">
    <property type="entry name" value="Acyl-CoA_hotdog"/>
</dbReference>
<dbReference type="AlphaFoldDB" id="A0A5B8RYK2"/>
<dbReference type="Pfam" id="PF13622">
    <property type="entry name" value="4HBT_3"/>
    <property type="match status" value="1"/>
</dbReference>
<protein>
    <submittedName>
        <fullName evidence="3">Thioesterase family protein</fullName>
    </submittedName>
</protein>
<dbReference type="Pfam" id="PF20789">
    <property type="entry name" value="4HBT_3C"/>
    <property type="match status" value="1"/>
</dbReference>
<evidence type="ECO:0000259" key="2">
    <source>
        <dbReference type="Pfam" id="PF20789"/>
    </source>
</evidence>